<dbReference type="OrthoDB" id="7219051at2"/>
<evidence type="ECO:0000313" key="4">
    <source>
        <dbReference type="Proteomes" id="UP000324536"/>
    </source>
</evidence>
<geneLocation type="plasmid" evidence="3">
    <name>unnamed1</name>
</geneLocation>
<proteinExistence type="predicted"/>
<feature type="signal peptide" evidence="2">
    <location>
        <begin position="1"/>
        <end position="23"/>
    </location>
</feature>
<dbReference type="AlphaFoldDB" id="A0A5C1YU73"/>
<accession>A0A5C1YU73</accession>
<evidence type="ECO:0000256" key="1">
    <source>
        <dbReference type="SAM" id="MobiDB-lite"/>
    </source>
</evidence>
<name>A0A5C1YU73_9PROT</name>
<organism evidence="3 4">
    <name type="scientific">Acetobacter vaccinii</name>
    <dbReference type="NCBI Taxonomy" id="2592655"/>
    <lineage>
        <taxon>Bacteria</taxon>
        <taxon>Pseudomonadati</taxon>
        <taxon>Pseudomonadota</taxon>
        <taxon>Alphaproteobacteria</taxon>
        <taxon>Acetobacterales</taxon>
        <taxon>Acetobacteraceae</taxon>
        <taxon>Acetobacter</taxon>
    </lineage>
</organism>
<dbReference type="Proteomes" id="UP000324536">
    <property type="component" value="Plasmid unnamed1"/>
</dbReference>
<feature type="compositionally biased region" description="Pro residues" evidence="1">
    <location>
        <begin position="51"/>
        <end position="64"/>
    </location>
</feature>
<gene>
    <name evidence="3" type="ORF">FLP30_13350</name>
</gene>
<feature type="chain" id="PRO_5022725867" evidence="2">
    <location>
        <begin position="24"/>
        <end position="157"/>
    </location>
</feature>
<evidence type="ECO:0000256" key="2">
    <source>
        <dbReference type="SAM" id="SignalP"/>
    </source>
</evidence>
<sequence>MRTPMKTLMMAMLAAGTLGTAHAQHVSPEELDRMSAQRQQEIGPRDWGKPIDPPPAAPLHPLPQPATCMSPRTDFEPVYAGPSARSHQIGVAAPQIAVTDTTVAGWTKIIRNATTMAWIPSRDVVPYRPLVADHPTGCVVTGIRASDGMVMFSHPDL</sequence>
<feature type="region of interest" description="Disordered" evidence="1">
    <location>
        <begin position="21"/>
        <end position="75"/>
    </location>
</feature>
<protein>
    <submittedName>
        <fullName evidence="3">SH3 domain-containing protein</fullName>
    </submittedName>
</protein>
<keyword evidence="4" id="KW-1185">Reference proteome</keyword>
<keyword evidence="2" id="KW-0732">Signal</keyword>
<dbReference type="EMBL" id="CP043507">
    <property type="protein sequence ID" value="QEO18850.1"/>
    <property type="molecule type" value="Genomic_DNA"/>
</dbReference>
<evidence type="ECO:0000313" key="3">
    <source>
        <dbReference type="EMBL" id="QEO18850.1"/>
    </source>
</evidence>
<dbReference type="RefSeq" id="WP_149280504.1">
    <property type="nucleotide sequence ID" value="NZ_CP043507.1"/>
</dbReference>
<reference evidence="3 4" key="1">
    <citation type="submission" date="2019-09" db="EMBL/GenBank/DDBJ databases">
        <title>Genome sequencing of strain KACC 21233.</title>
        <authorList>
            <person name="Heo J."/>
            <person name="Kim S.-J."/>
            <person name="Kim J.-S."/>
            <person name="Hong S.-B."/>
            <person name="Kwon S.-W."/>
        </authorList>
    </citation>
    <scope>NUCLEOTIDE SEQUENCE [LARGE SCALE GENOMIC DNA]</scope>
    <source>
        <strain evidence="3 4">KACC 21233</strain>
        <plasmid evidence="3 4">unnamed1</plasmid>
    </source>
</reference>
<keyword evidence="3" id="KW-0614">Plasmid</keyword>
<dbReference type="KEGG" id="acek:FLP30_13350"/>